<feature type="compositionally biased region" description="Low complexity" evidence="1">
    <location>
        <begin position="1"/>
        <end position="10"/>
    </location>
</feature>
<feature type="compositionally biased region" description="Basic residues" evidence="1">
    <location>
        <begin position="11"/>
        <end position="21"/>
    </location>
</feature>
<keyword evidence="2" id="KW-1133">Transmembrane helix</keyword>
<dbReference type="InterPro" id="IPR046198">
    <property type="entry name" value="DUF6230"/>
</dbReference>
<feature type="transmembrane region" description="Helical" evidence="2">
    <location>
        <begin position="27"/>
        <end position="47"/>
    </location>
</feature>
<keyword evidence="2" id="KW-0812">Transmembrane</keyword>
<keyword evidence="2" id="KW-0472">Membrane</keyword>
<sequence>MVGKADGTKVGKTKKKRKHFKHTRPKVFAASLIGGLAITGFMGYGMVRGDVPVQMSVTGENFVASLSKLEGSEVAVYPRSLQTVNNGKVETVVVTMGSATLHDLCLAMSAPNLPGIGTVWMVIKAPGAATQATNMMMDVDGLDASLTLEKAVIGSAQPARDSDSSELATAIAAPTAVIVDVGANVQAMRASKLTVDGAKVSLTRDAGACGGN</sequence>
<accession>A0A2S0KF65</accession>
<organism evidence="3 4">
    <name type="scientific">Gordonia iterans</name>
    <dbReference type="NCBI Taxonomy" id="1004901"/>
    <lineage>
        <taxon>Bacteria</taxon>
        <taxon>Bacillati</taxon>
        <taxon>Actinomycetota</taxon>
        <taxon>Actinomycetes</taxon>
        <taxon>Mycobacteriales</taxon>
        <taxon>Gordoniaceae</taxon>
        <taxon>Gordonia</taxon>
    </lineage>
</organism>
<dbReference type="OrthoDB" id="4381945at2"/>
<dbReference type="KEGG" id="git:C6V83_08580"/>
<evidence type="ECO:0000256" key="2">
    <source>
        <dbReference type="SAM" id="Phobius"/>
    </source>
</evidence>
<gene>
    <name evidence="3" type="ORF">C6V83_08580</name>
</gene>
<keyword evidence="4" id="KW-1185">Reference proteome</keyword>
<dbReference type="Pfam" id="PF19741">
    <property type="entry name" value="DUF6230"/>
    <property type="match status" value="1"/>
</dbReference>
<dbReference type="Proteomes" id="UP000239814">
    <property type="component" value="Chromosome"/>
</dbReference>
<name>A0A2S0KF65_9ACTN</name>
<evidence type="ECO:0000256" key="1">
    <source>
        <dbReference type="SAM" id="MobiDB-lite"/>
    </source>
</evidence>
<feature type="region of interest" description="Disordered" evidence="1">
    <location>
        <begin position="1"/>
        <end position="21"/>
    </location>
</feature>
<reference evidence="3 4" key="1">
    <citation type="submission" date="2018-03" db="EMBL/GenBank/DDBJ databases">
        <title>Characteristics and genome of n-alkane degrading marine bacteria Gordonia iterans isolated from crude oil contaminated in Tae-an, South Korea.</title>
        <authorList>
            <person name="Lee S.-S."/>
            <person name="Kim H."/>
        </authorList>
    </citation>
    <scope>NUCLEOTIDE SEQUENCE [LARGE SCALE GENOMIC DNA]</scope>
    <source>
        <strain evidence="3 4">Co17</strain>
    </source>
</reference>
<dbReference type="RefSeq" id="WP_105942047.1">
    <property type="nucleotide sequence ID" value="NZ_CP027433.1"/>
</dbReference>
<evidence type="ECO:0008006" key="5">
    <source>
        <dbReference type="Google" id="ProtNLM"/>
    </source>
</evidence>
<evidence type="ECO:0000313" key="4">
    <source>
        <dbReference type="Proteomes" id="UP000239814"/>
    </source>
</evidence>
<dbReference type="EMBL" id="CP027433">
    <property type="protein sequence ID" value="AVM00319.1"/>
    <property type="molecule type" value="Genomic_DNA"/>
</dbReference>
<protein>
    <recommendedName>
        <fullName evidence="5">Cholesterol esterase</fullName>
    </recommendedName>
</protein>
<proteinExistence type="predicted"/>
<dbReference type="AlphaFoldDB" id="A0A2S0KF65"/>
<evidence type="ECO:0000313" key="3">
    <source>
        <dbReference type="EMBL" id="AVM00319.1"/>
    </source>
</evidence>